<dbReference type="Pfam" id="PF00083">
    <property type="entry name" value="Sugar_tr"/>
    <property type="match status" value="1"/>
</dbReference>
<feature type="transmembrane region" description="Helical" evidence="5">
    <location>
        <begin position="271"/>
        <end position="291"/>
    </location>
</feature>
<dbReference type="Proteomes" id="UP001175271">
    <property type="component" value="Unassembled WGS sequence"/>
</dbReference>
<gene>
    <name evidence="7" type="ORF">QR680_011567</name>
</gene>
<dbReference type="PANTHER" id="PTHR24064">
    <property type="entry name" value="SOLUTE CARRIER FAMILY 22 MEMBER"/>
    <property type="match status" value="1"/>
</dbReference>
<comment type="caution">
    <text evidence="7">The sequence shown here is derived from an EMBL/GenBank/DDBJ whole genome shotgun (WGS) entry which is preliminary data.</text>
</comment>
<evidence type="ECO:0000256" key="5">
    <source>
        <dbReference type="SAM" id="Phobius"/>
    </source>
</evidence>
<dbReference type="InterPro" id="IPR005829">
    <property type="entry name" value="Sugar_transporter_CS"/>
</dbReference>
<dbReference type="PROSITE" id="PS00217">
    <property type="entry name" value="SUGAR_TRANSPORT_2"/>
    <property type="match status" value="1"/>
</dbReference>
<organism evidence="7 8">
    <name type="scientific">Steinernema hermaphroditum</name>
    <dbReference type="NCBI Taxonomy" id="289476"/>
    <lineage>
        <taxon>Eukaryota</taxon>
        <taxon>Metazoa</taxon>
        <taxon>Ecdysozoa</taxon>
        <taxon>Nematoda</taxon>
        <taxon>Chromadorea</taxon>
        <taxon>Rhabditida</taxon>
        <taxon>Tylenchina</taxon>
        <taxon>Panagrolaimomorpha</taxon>
        <taxon>Strongyloidoidea</taxon>
        <taxon>Steinernematidae</taxon>
        <taxon>Steinernema</taxon>
    </lineage>
</organism>
<feature type="transmembrane region" description="Helical" evidence="5">
    <location>
        <begin position="140"/>
        <end position="165"/>
    </location>
</feature>
<dbReference type="Gene3D" id="1.20.1250.20">
    <property type="entry name" value="MFS general substrate transporter like domains"/>
    <property type="match status" value="1"/>
</dbReference>
<feature type="transmembrane region" description="Helical" evidence="5">
    <location>
        <begin position="172"/>
        <end position="193"/>
    </location>
</feature>
<feature type="transmembrane region" description="Helical" evidence="5">
    <location>
        <begin position="82"/>
        <end position="103"/>
    </location>
</feature>
<feature type="transmembrane region" description="Helical" evidence="5">
    <location>
        <begin position="303"/>
        <end position="324"/>
    </location>
</feature>
<evidence type="ECO:0000313" key="8">
    <source>
        <dbReference type="Proteomes" id="UP001175271"/>
    </source>
</evidence>
<dbReference type="EMBL" id="JAUCMV010000002">
    <property type="protein sequence ID" value="KAK0414682.1"/>
    <property type="molecule type" value="Genomic_DNA"/>
</dbReference>
<dbReference type="InterPro" id="IPR036259">
    <property type="entry name" value="MFS_trans_sf"/>
</dbReference>
<keyword evidence="4 5" id="KW-0472">Membrane</keyword>
<evidence type="ECO:0000256" key="2">
    <source>
        <dbReference type="ARBA" id="ARBA00022692"/>
    </source>
</evidence>
<feature type="transmembrane region" description="Helical" evidence="5">
    <location>
        <begin position="425"/>
        <end position="446"/>
    </location>
</feature>
<dbReference type="AlphaFoldDB" id="A0AA39HYZ7"/>
<evidence type="ECO:0000313" key="7">
    <source>
        <dbReference type="EMBL" id="KAK0414682.1"/>
    </source>
</evidence>
<proteinExistence type="predicted"/>
<dbReference type="GO" id="GO:0016020">
    <property type="term" value="C:membrane"/>
    <property type="evidence" value="ECO:0007669"/>
    <property type="project" value="UniProtKB-SubCell"/>
</dbReference>
<evidence type="ECO:0000256" key="3">
    <source>
        <dbReference type="ARBA" id="ARBA00022989"/>
    </source>
</evidence>
<feature type="transmembrane region" description="Helical" evidence="5">
    <location>
        <begin position="199"/>
        <end position="217"/>
    </location>
</feature>
<keyword evidence="3 5" id="KW-1133">Transmembrane helix</keyword>
<comment type="subcellular location">
    <subcellularLocation>
        <location evidence="1">Membrane</location>
        <topology evidence="1">Multi-pass membrane protein</topology>
    </subcellularLocation>
</comment>
<dbReference type="SUPFAM" id="SSF103473">
    <property type="entry name" value="MFS general substrate transporter"/>
    <property type="match status" value="1"/>
</dbReference>
<evidence type="ECO:0000256" key="1">
    <source>
        <dbReference type="ARBA" id="ARBA00004141"/>
    </source>
</evidence>
<name>A0AA39HYZ7_9BILA</name>
<sequence>MFFNANRFHFLVFISWQFTVFFATQQIFPIFSNYVPKWRCDESEPFGKNCTSYLACKTQVHFEEIAFHSAAIEYDWICDPGAYFASLFAQIQFAGVLCGTFFYGTLSDAFGRRPIALATLTSGIIFTVLSGLAPNWKVLLIVRFFIGLAVGGNIVVVCTFVMELLLPEQRMILRLFSWGNARLMLTSICYFFPGWRKASFVFALISLPALLIVLFFFPESPTWLHNKQKVEDLQRSERKIAKIAGTPYVELDRPAPQKTLRFLTVMKNKTLAKRLMAMWLMWFIAALSSFANDLNSSSLSGNFFFNQLLFALFLSASKVTLVVFDTFRPNFSRRNLHQHAQAVACFLFIVLSVLVMVEYQGIVMVLINVMGAVFIEYTWDACYLCAVEGMPTEMRASALGSCSLMARFGALLSPFLLFLNSVWAPSAYMAVSVLGLFNLTISYFFLVETKGIDLHTVPIHKKSFRQGGHMCKIREETRDI</sequence>
<dbReference type="PROSITE" id="PS50850">
    <property type="entry name" value="MFS"/>
    <property type="match status" value="1"/>
</dbReference>
<feature type="transmembrane region" description="Helical" evidence="5">
    <location>
        <begin position="336"/>
        <end position="356"/>
    </location>
</feature>
<accession>A0AA39HYZ7</accession>
<keyword evidence="8" id="KW-1185">Reference proteome</keyword>
<protein>
    <recommendedName>
        <fullName evidence="6">Major facilitator superfamily (MFS) profile domain-containing protein</fullName>
    </recommendedName>
</protein>
<feature type="domain" description="Major facilitator superfamily (MFS) profile" evidence="6">
    <location>
        <begin position="12"/>
        <end position="450"/>
    </location>
</feature>
<dbReference type="GO" id="GO:0022857">
    <property type="term" value="F:transmembrane transporter activity"/>
    <property type="evidence" value="ECO:0007669"/>
    <property type="project" value="InterPro"/>
</dbReference>
<feature type="transmembrane region" description="Helical" evidence="5">
    <location>
        <begin position="115"/>
        <end position="134"/>
    </location>
</feature>
<dbReference type="InterPro" id="IPR005828">
    <property type="entry name" value="MFS_sugar_transport-like"/>
</dbReference>
<reference evidence="7" key="1">
    <citation type="submission" date="2023-06" db="EMBL/GenBank/DDBJ databases">
        <title>Genomic analysis of the entomopathogenic nematode Steinernema hermaphroditum.</title>
        <authorList>
            <person name="Schwarz E.M."/>
            <person name="Heppert J.K."/>
            <person name="Baniya A."/>
            <person name="Schwartz H.T."/>
            <person name="Tan C.-H."/>
            <person name="Antoshechkin I."/>
            <person name="Sternberg P.W."/>
            <person name="Goodrich-Blair H."/>
            <person name="Dillman A.R."/>
        </authorList>
    </citation>
    <scope>NUCLEOTIDE SEQUENCE</scope>
    <source>
        <strain evidence="7">PS9179</strain>
        <tissue evidence="7">Whole animal</tissue>
    </source>
</reference>
<evidence type="ECO:0000259" key="6">
    <source>
        <dbReference type="PROSITE" id="PS50850"/>
    </source>
</evidence>
<keyword evidence="2 5" id="KW-0812">Transmembrane</keyword>
<dbReference type="InterPro" id="IPR020846">
    <property type="entry name" value="MFS_dom"/>
</dbReference>
<evidence type="ECO:0000256" key="4">
    <source>
        <dbReference type="ARBA" id="ARBA00023136"/>
    </source>
</evidence>